<gene>
    <name evidence="21" type="primary">Nsd1</name>
    <name evidence="21" type="ORF">TNCT_686792</name>
</gene>
<dbReference type="EMBL" id="BMAO01008449">
    <property type="protein sequence ID" value="GFR23536.1"/>
    <property type="molecule type" value="Genomic_DNA"/>
</dbReference>
<feature type="chain" id="PRO_5036474216" evidence="15">
    <location>
        <begin position="21"/>
        <end position="1910"/>
    </location>
</feature>
<dbReference type="GO" id="GO:0008270">
    <property type="term" value="F:zinc ion binding"/>
    <property type="evidence" value="ECO:0007669"/>
    <property type="project" value="UniProtKB-KW"/>
</dbReference>
<dbReference type="InterPro" id="IPR003616">
    <property type="entry name" value="Post-SET_dom"/>
</dbReference>
<reference evidence="21" key="1">
    <citation type="submission" date="2020-07" db="EMBL/GenBank/DDBJ databases">
        <title>Multicomponent nature underlies the extraordinary mechanical properties of spider dragline silk.</title>
        <authorList>
            <person name="Kono N."/>
            <person name="Nakamura H."/>
            <person name="Mori M."/>
            <person name="Yoshida Y."/>
            <person name="Ohtoshi R."/>
            <person name="Malay A.D."/>
            <person name="Moran D.A.P."/>
            <person name="Tomita M."/>
            <person name="Numata K."/>
            <person name="Arakawa K."/>
        </authorList>
    </citation>
    <scope>NUCLEOTIDE SEQUENCE</scope>
</reference>
<feature type="domain" description="PHD-type" evidence="16">
    <location>
        <begin position="192"/>
        <end position="236"/>
    </location>
</feature>
<dbReference type="SUPFAM" id="SSF57903">
    <property type="entry name" value="FYVE/PHD zinc finger"/>
    <property type="match status" value="13"/>
</dbReference>
<feature type="signal peptide" evidence="15">
    <location>
        <begin position="1"/>
        <end position="20"/>
    </location>
</feature>
<dbReference type="PROSITE" id="PS50812">
    <property type="entry name" value="PWWP"/>
    <property type="match status" value="2"/>
</dbReference>
<dbReference type="PANTHER" id="PTHR22884">
    <property type="entry name" value="SET DOMAIN PROTEINS"/>
    <property type="match status" value="1"/>
</dbReference>
<keyword evidence="15" id="KW-0732">Signal</keyword>
<keyword evidence="11" id="KW-0862">Zinc</keyword>
<dbReference type="InterPro" id="IPR000313">
    <property type="entry name" value="PWWP_dom"/>
</dbReference>
<sequence length="1910" mass="214884">MTPLPYAPFWAFSYLAIASAEALAFIHDEVLIPFIFSGSSDHLIQNNGKLSEKLTQKSKRNNLSPDPLPPDCPDYSLSTCFVCEKSDRVLMKCSFIQCTKHYHADCINQYECSNQLKNICPLHTCLTCYREHSNNSMSRKGAMVTCIRCPTAFHSRETCIPAGSVEVDVSKIICPFHFVGKERNSHQKPCNVNYCSICGQGGELVCCEACPTSVHQNCLKTEIPSEDYYCEDCTKRKYLLYGMIVWGKFGKYRWWPGKIIHPSYLPENVKKLPHYDGEFAVQYYGTRDYSWMHSGRVYRYTELHKNCSAITVNKFGKYFELGLKEAAEAFDEYEKNHRNKRPEAYKHIQVNRALSPAQIFICDVNEMLQCSCDPSKANPCGLESECLNRSMLMECHPDVCKAKNLCQNQKFQRRQYASTKIFKTENCGWGLKTLQDVKKGEFVIEYVGEIITHEEYRRRYREKEESSNFYFLYLDSRRMIDAGPMGNYSRFINHSCGPNCEMIKWSVNGDARIGIFALRKIHAGEELTFNYQSGKYVKYEFEQKCLCSSVNCRGFIGEKNESSQKKPRKKSIKECEKAIKSRNAKVKPKNYVPVNKETKRLSYLSGKGCADHLTQNNGTSSEKPTRNSKKVKLSCDPLPRKCFLCKKIDADVSCLGVCSKFFHLTCLGMTNVPENFKCPGCSLRDEDILIQNNGTDFGKLTRNSKKVKLSCDPLPRECFLCKKSDADVSCPGVCSKFFHLTCLGKTNVPENFKCPDCTLRDADLLIQNNGTSSEKATRNTKKMKMPRNPLARKCVLCQKSDADVSCLGVCSRFFHLTCLGKTNVPENFKCPDCSLNADLLIQNNGTSSKKATRNSKKVKLSCDPLPSECFLCKKSDADVSCPGVCSKFFHLTCLGKTNVPENFKCPDCTLRDADLLIQNNGTSSEKATRNSKKLKMPRNPLSRECVLCQKSDADVSCLGVCSKFFHLTCLGKTNVPENFKCPDCSLRDADLLIQNNGTNSEKATRNSKKMKMPRNPLSRECVLCQKSDADVSCLGVCSKFFHLTCLGKTNVPENFKCPDCSLRDADLLIQNNGSSSEKATRNSKKVKLSCDPSPRECFLCKKNDADVSCLGVCSKFFHLTCLGMANVPENFKCPGCSLRDADLLIQNNGTSSEIATWNSKKMKMPRNPLARECVLCQKSDADVSCLGVCSKFFHLTCLGKTNVPENFKCPDCSLRDADLLIQNNGTSSEKAIHQSEKIKLSCDPLPRICFLCNKSEADISCLGVCSKFFHLTCLGKTNVPENFKCPDCSLRDADLLIQNNGTSSEKAIHQSEKIKLSCDPLPRICFLCKKSEADISCLGVCSKFFHLSCLGKTNIPENFKCPDCSLRSADPVIQNGGTSSEKSNQMPEKIKLSRDPLPYVCDICKISDANIPYLGIGSKIFHLTCLDKSNLPENFKCPNCSLRDTDLLIQNNETCSEKATQSSKKNKLSRDPLPSVCDVCKKDDADISCLGICSKFFHLACLGKTSVPENFKCPDCSISDNTCFVCEKSNGYLVQCSFINCTKHYHTYCINQYECTNQTENICPLHTCLTCYRENSNNPLSHTGAMVTCIRCPTSFHSDETCIPAGSVEVEMSKIICSLHFVGNERISPRKSCNVNYCIICGQDGDLVCCKACPTSVHQSCLKIPNSSEDYTCNDCLERKYLLYGMIVWGKFGSFRWWPAQIIHPSYLPNNVKKQAHYDGEFVIRYFGTHDYSWTHKGRVYPYTESHKNYPRTKINKFREEFEIGLEEAAKAFDEYEENCQIVGLLGKRHKAYKHLRCLVKFSGSGSKSSVYKTTIPKPSASSVLHPVQSGKMPDNLVLTPIVRLTRIDLLNSFEHSSINIASLKLNEIGKEKKNFLSLMRKNQTIIVLAVEILELLSYVIKRGVIELFI</sequence>
<keyword evidence="12" id="KW-0156">Chromatin regulator</keyword>
<dbReference type="SMART" id="SM00249">
    <property type="entry name" value="PHD"/>
    <property type="match status" value="18"/>
</dbReference>
<feature type="domain" description="Post-SET" evidence="19">
    <location>
        <begin position="541"/>
        <end position="557"/>
    </location>
</feature>
<evidence type="ECO:0000256" key="10">
    <source>
        <dbReference type="ARBA" id="ARBA00022771"/>
    </source>
</evidence>
<keyword evidence="4" id="KW-0597">Phosphoprotein</keyword>
<keyword evidence="13" id="KW-0539">Nucleus</keyword>
<dbReference type="CDD" id="cd05838">
    <property type="entry name" value="PWWP_NSD_rpt2"/>
    <property type="match status" value="2"/>
</dbReference>
<evidence type="ECO:0000259" key="20">
    <source>
        <dbReference type="PROSITE" id="PS51215"/>
    </source>
</evidence>
<dbReference type="InterPro" id="IPR059153">
    <property type="entry name" value="NSD_PHD-1st"/>
</dbReference>
<evidence type="ECO:0000256" key="2">
    <source>
        <dbReference type="ARBA" id="ARBA00004286"/>
    </source>
</evidence>
<name>A0A8X6HGJ5_TRICU</name>
<keyword evidence="7" id="KW-0949">S-adenosyl-L-methionine</keyword>
<dbReference type="GO" id="GO:0005694">
    <property type="term" value="C:chromosome"/>
    <property type="evidence" value="ECO:0007669"/>
    <property type="project" value="UniProtKB-SubCell"/>
</dbReference>
<dbReference type="InterPro" id="IPR019787">
    <property type="entry name" value="Znf_PHD-finger"/>
</dbReference>
<dbReference type="Pfam" id="PF22908">
    <property type="entry name" value="PHD_NSD"/>
    <property type="match status" value="2"/>
</dbReference>
<evidence type="ECO:0000256" key="1">
    <source>
        <dbReference type="ARBA" id="ARBA00004123"/>
    </source>
</evidence>
<dbReference type="Pfam" id="PF23004">
    <property type="entry name" value="PHDvar_NSD"/>
    <property type="match status" value="1"/>
</dbReference>
<dbReference type="InterPro" id="IPR055198">
    <property type="entry name" value="NSD_PHD"/>
</dbReference>
<dbReference type="PROSITE" id="PS50868">
    <property type="entry name" value="POST_SET"/>
    <property type="match status" value="1"/>
</dbReference>
<dbReference type="SUPFAM" id="SSF63748">
    <property type="entry name" value="Tudor/PWWP/MBT"/>
    <property type="match status" value="2"/>
</dbReference>
<proteinExistence type="predicted"/>
<dbReference type="PROSITE" id="PS51215">
    <property type="entry name" value="AWS"/>
    <property type="match status" value="1"/>
</dbReference>
<dbReference type="SUPFAM" id="SSF82199">
    <property type="entry name" value="SET domain"/>
    <property type="match status" value="1"/>
</dbReference>
<evidence type="ECO:0000256" key="8">
    <source>
        <dbReference type="ARBA" id="ARBA00022723"/>
    </source>
</evidence>
<dbReference type="Gene3D" id="2.30.30.140">
    <property type="match status" value="2"/>
</dbReference>
<keyword evidence="5" id="KW-0489">Methyltransferase</keyword>
<dbReference type="InterPro" id="IPR001841">
    <property type="entry name" value="Znf_RING"/>
</dbReference>
<dbReference type="SMART" id="SM00184">
    <property type="entry name" value="RING"/>
    <property type="match status" value="14"/>
</dbReference>
<keyword evidence="22" id="KW-1185">Reference proteome</keyword>
<dbReference type="Pfam" id="PF17907">
    <property type="entry name" value="AWS"/>
    <property type="match status" value="1"/>
</dbReference>
<accession>A0A8X6HGJ5</accession>
<dbReference type="GO" id="GO:0005634">
    <property type="term" value="C:nucleus"/>
    <property type="evidence" value="ECO:0007669"/>
    <property type="project" value="UniProtKB-SubCell"/>
</dbReference>
<keyword evidence="10 14" id="KW-0863">Zinc-finger</keyword>
<evidence type="ECO:0000256" key="15">
    <source>
        <dbReference type="SAM" id="SignalP"/>
    </source>
</evidence>
<evidence type="ECO:0000259" key="18">
    <source>
        <dbReference type="PROSITE" id="PS50812"/>
    </source>
</evidence>
<dbReference type="InterPro" id="IPR001965">
    <property type="entry name" value="Znf_PHD"/>
</dbReference>
<dbReference type="InterPro" id="IPR011011">
    <property type="entry name" value="Znf_FYVE_PHD"/>
</dbReference>
<dbReference type="Gene3D" id="2.170.270.10">
    <property type="entry name" value="SET domain"/>
    <property type="match status" value="1"/>
</dbReference>
<dbReference type="InterPro" id="IPR046341">
    <property type="entry name" value="SET_dom_sf"/>
</dbReference>
<evidence type="ECO:0000256" key="11">
    <source>
        <dbReference type="ARBA" id="ARBA00022833"/>
    </source>
</evidence>
<dbReference type="InterPro" id="IPR050777">
    <property type="entry name" value="SET2_Histone-Lys_MeTrsfase"/>
</dbReference>
<dbReference type="InterPro" id="IPR055197">
    <property type="entry name" value="PHDvar_NSD"/>
</dbReference>
<dbReference type="GO" id="GO:0140938">
    <property type="term" value="F:histone H3 methyltransferase activity"/>
    <property type="evidence" value="ECO:0007669"/>
    <property type="project" value="UniProtKB-ARBA"/>
</dbReference>
<evidence type="ECO:0000259" key="19">
    <source>
        <dbReference type="PROSITE" id="PS50868"/>
    </source>
</evidence>
<dbReference type="SMART" id="SM00317">
    <property type="entry name" value="SET"/>
    <property type="match status" value="1"/>
</dbReference>
<dbReference type="SMART" id="SM00293">
    <property type="entry name" value="PWWP"/>
    <property type="match status" value="2"/>
</dbReference>
<dbReference type="PROSITE" id="PS50280">
    <property type="entry name" value="SET"/>
    <property type="match status" value="1"/>
</dbReference>
<dbReference type="Pfam" id="PF00856">
    <property type="entry name" value="SET"/>
    <property type="match status" value="1"/>
</dbReference>
<dbReference type="GO" id="GO:0032259">
    <property type="term" value="P:methylation"/>
    <property type="evidence" value="ECO:0007669"/>
    <property type="project" value="UniProtKB-KW"/>
</dbReference>
<dbReference type="InterPro" id="IPR013083">
    <property type="entry name" value="Znf_RING/FYVE/PHD"/>
</dbReference>
<dbReference type="InterPro" id="IPR001214">
    <property type="entry name" value="SET_dom"/>
</dbReference>
<evidence type="ECO:0000259" key="16">
    <source>
        <dbReference type="PROSITE" id="PS50016"/>
    </source>
</evidence>
<comment type="caution">
    <text evidence="21">The sequence shown here is derived from an EMBL/GenBank/DDBJ whole genome shotgun (WGS) entry which is preliminary data.</text>
</comment>
<keyword evidence="9" id="KW-0677">Repeat</keyword>
<dbReference type="InterPro" id="IPR019786">
    <property type="entry name" value="Zinc_finger_PHD-type_CS"/>
</dbReference>
<keyword evidence="8" id="KW-0479">Metal-binding</keyword>
<dbReference type="Pfam" id="PF00628">
    <property type="entry name" value="PHD"/>
    <property type="match status" value="2"/>
</dbReference>
<feature type="domain" description="AWS" evidence="20">
    <location>
        <begin position="365"/>
        <end position="415"/>
    </location>
</feature>
<evidence type="ECO:0000256" key="13">
    <source>
        <dbReference type="ARBA" id="ARBA00023242"/>
    </source>
</evidence>
<comment type="subcellular location">
    <subcellularLocation>
        <location evidence="2">Chromosome</location>
    </subcellularLocation>
    <subcellularLocation>
        <location evidence="1">Nucleus</location>
    </subcellularLocation>
</comment>
<feature type="domain" description="PWWP" evidence="18">
    <location>
        <begin position="1684"/>
        <end position="1746"/>
    </location>
</feature>
<keyword evidence="6" id="KW-0808">Transferase</keyword>
<dbReference type="Pfam" id="PF23011">
    <property type="entry name" value="PHD-1st_NSD"/>
    <property type="match status" value="1"/>
</dbReference>
<evidence type="ECO:0000256" key="5">
    <source>
        <dbReference type="ARBA" id="ARBA00022603"/>
    </source>
</evidence>
<feature type="domain" description="SET" evidence="17">
    <location>
        <begin position="417"/>
        <end position="532"/>
    </location>
</feature>
<organism evidence="21 22">
    <name type="scientific">Trichonephila clavata</name>
    <name type="common">Joro spider</name>
    <name type="synonym">Nephila clavata</name>
    <dbReference type="NCBI Taxonomy" id="2740835"/>
    <lineage>
        <taxon>Eukaryota</taxon>
        <taxon>Metazoa</taxon>
        <taxon>Ecdysozoa</taxon>
        <taxon>Arthropoda</taxon>
        <taxon>Chelicerata</taxon>
        <taxon>Arachnida</taxon>
        <taxon>Araneae</taxon>
        <taxon>Araneomorphae</taxon>
        <taxon>Entelegynae</taxon>
        <taxon>Araneoidea</taxon>
        <taxon>Nephilidae</taxon>
        <taxon>Trichonephila</taxon>
    </lineage>
</organism>
<dbReference type="PROSITE" id="PS50016">
    <property type="entry name" value="ZF_PHD_2"/>
    <property type="match status" value="1"/>
</dbReference>
<evidence type="ECO:0000313" key="22">
    <source>
        <dbReference type="Proteomes" id="UP000887116"/>
    </source>
</evidence>
<feature type="domain" description="PWWP" evidence="18">
    <location>
        <begin position="241"/>
        <end position="303"/>
    </location>
</feature>
<evidence type="ECO:0000313" key="21">
    <source>
        <dbReference type="EMBL" id="GFR23536.1"/>
    </source>
</evidence>
<protein>
    <submittedName>
        <fullName evidence="21">Histone-lysine N-methyltransferase, H3 lysine-36 specific</fullName>
    </submittedName>
</protein>
<dbReference type="Proteomes" id="UP000887116">
    <property type="component" value="Unassembled WGS sequence"/>
</dbReference>
<keyword evidence="3" id="KW-0158">Chromosome</keyword>
<dbReference type="PROSITE" id="PS01359">
    <property type="entry name" value="ZF_PHD_1"/>
    <property type="match status" value="8"/>
</dbReference>
<dbReference type="Gene3D" id="3.30.40.10">
    <property type="entry name" value="Zinc/RING finger domain, C3HC4 (zinc finger)"/>
    <property type="match status" value="13"/>
</dbReference>
<dbReference type="Pfam" id="PF00855">
    <property type="entry name" value="PWWP"/>
    <property type="match status" value="2"/>
</dbReference>
<evidence type="ECO:0000256" key="6">
    <source>
        <dbReference type="ARBA" id="ARBA00022679"/>
    </source>
</evidence>
<evidence type="ECO:0000256" key="12">
    <source>
        <dbReference type="ARBA" id="ARBA00022853"/>
    </source>
</evidence>
<evidence type="ECO:0000256" key="3">
    <source>
        <dbReference type="ARBA" id="ARBA00022454"/>
    </source>
</evidence>
<evidence type="ECO:0000256" key="14">
    <source>
        <dbReference type="PROSITE-ProRule" id="PRU00146"/>
    </source>
</evidence>
<dbReference type="GO" id="GO:0016279">
    <property type="term" value="F:protein-lysine N-methyltransferase activity"/>
    <property type="evidence" value="ECO:0007669"/>
    <property type="project" value="UniProtKB-ARBA"/>
</dbReference>
<evidence type="ECO:0000256" key="4">
    <source>
        <dbReference type="ARBA" id="ARBA00022553"/>
    </source>
</evidence>
<evidence type="ECO:0000256" key="9">
    <source>
        <dbReference type="ARBA" id="ARBA00022737"/>
    </source>
</evidence>
<dbReference type="InterPro" id="IPR006560">
    <property type="entry name" value="AWS_dom"/>
</dbReference>
<dbReference type="SMART" id="SM00570">
    <property type="entry name" value="AWS"/>
    <property type="match status" value="1"/>
</dbReference>
<evidence type="ECO:0000259" key="17">
    <source>
        <dbReference type="PROSITE" id="PS50280"/>
    </source>
</evidence>
<evidence type="ECO:0000256" key="7">
    <source>
        <dbReference type="ARBA" id="ARBA00022691"/>
    </source>
</evidence>
<dbReference type="OrthoDB" id="422362at2759"/>